<dbReference type="Gene3D" id="3.40.50.300">
    <property type="entry name" value="P-loop containing nucleotide triphosphate hydrolases"/>
    <property type="match status" value="2"/>
</dbReference>
<dbReference type="SUPFAM" id="SSF50465">
    <property type="entry name" value="EF-Tu/eEF-1alpha/eIF2-gamma C-terminal domain"/>
    <property type="match status" value="1"/>
</dbReference>
<dbReference type="WBParaSite" id="jg23923.2">
    <property type="protein sequence ID" value="jg23923.2"/>
    <property type="gene ID" value="jg23923"/>
</dbReference>
<dbReference type="GO" id="GO:0022857">
    <property type="term" value="F:transmembrane transporter activity"/>
    <property type="evidence" value="ECO:0007669"/>
    <property type="project" value="InterPro"/>
</dbReference>
<keyword evidence="6" id="KW-0472">Membrane</keyword>
<accession>A0A915DWI0</accession>
<dbReference type="GO" id="GO:0005525">
    <property type="term" value="F:GTP binding"/>
    <property type="evidence" value="ECO:0007669"/>
    <property type="project" value="UniProtKB-KW"/>
</dbReference>
<dbReference type="SUPFAM" id="SSF50447">
    <property type="entry name" value="Translation proteins"/>
    <property type="match status" value="1"/>
</dbReference>
<dbReference type="PANTHER" id="PTHR23115">
    <property type="entry name" value="TRANSLATION FACTOR"/>
    <property type="match status" value="1"/>
</dbReference>
<keyword evidence="2" id="KW-0547">Nucleotide-binding</keyword>
<keyword evidence="8" id="KW-1185">Reference proteome</keyword>
<dbReference type="CDD" id="cd03705">
    <property type="entry name" value="EF1_alpha_III"/>
    <property type="match status" value="1"/>
</dbReference>
<evidence type="ECO:0000313" key="8">
    <source>
        <dbReference type="Proteomes" id="UP000887574"/>
    </source>
</evidence>
<keyword evidence="3" id="KW-0251">Elongation factor</keyword>
<protein>
    <submittedName>
        <fullName evidence="9">Tr-type G domain-containing protein</fullName>
    </submittedName>
</protein>
<feature type="transmembrane region" description="Helical" evidence="6">
    <location>
        <begin position="161"/>
        <end position="182"/>
    </location>
</feature>
<dbReference type="InterPro" id="IPR011701">
    <property type="entry name" value="MFS"/>
</dbReference>
<evidence type="ECO:0000256" key="4">
    <source>
        <dbReference type="ARBA" id="ARBA00022917"/>
    </source>
</evidence>
<feature type="transmembrane region" description="Helical" evidence="6">
    <location>
        <begin position="291"/>
        <end position="312"/>
    </location>
</feature>
<keyword evidence="4" id="KW-0648">Protein biosynthesis</keyword>
<evidence type="ECO:0000256" key="5">
    <source>
        <dbReference type="ARBA" id="ARBA00023134"/>
    </source>
</evidence>
<evidence type="ECO:0000313" key="9">
    <source>
        <dbReference type="WBParaSite" id="jg23923.2"/>
    </source>
</evidence>
<proteinExistence type="inferred from homology"/>
<evidence type="ECO:0000256" key="2">
    <source>
        <dbReference type="ARBA" id="ARBA00022741"/>
    </source>
</evidence>
<dbReference type="FunFam" id="2.40.30.10:FF:000005">
    <property type="entry name" value="Elongation factor 1-alpha"/>
    <property type="match status" value="1"/>
</dbReference>
<organism evidence="8 9">
    <name type="scientific">Ditylenchus dipsaci</name>
    <dbReference type="NCBI Taxonomy" id="166011"/>
    <lineage>
        <taxon>Eukaryota</taxon>
        <taxon>Metazoa</taxon>
        <taxon>Ecdysozoa</taxon>
        <taxon>Nematoda</taxon>
        <taxon>Chromadorea</taxon>
        <taxon>Rhabditida</taxon>
        <taxon>Tylenchina</taxon>
        <taxon>Tylenchomorpha</taxon>
        <taxon>Sphaerularioidea</taxon>
        <taxon>Anguinidae</taxon>
        <taxon>Anguininae</taxon>
        <taxon>Ditylenchus</taxon>
    </lineage>
</organism>
<dbReference type="Gene3D" id="1.20.1250.20">
    <property type="entry name" value="MFS general substrate transporter like domains"/>
    <property type="match status" value="1"/>
</dbReference>
<keyword evidence="6" id="KW-1133">Transmembrane helix</keyword>
<reference evidence="9" key="1">
    <citation type="submission" date="2022-11" db="UniProtKB">
        <authorList>
            <consortium name="WormBaseParasite"/>
        </authorList>
    </citation>
    <scope>IDENTIFICATION</scope>
</reference>
<comment type="similarity">
    <text evidence="1">Belongs to the TRAFAC class translation factor GTPase superfamily. Classic translation factor GTPase family. EF-Tu/EF-1A subfamily.</text>
</comment>
<feature type="transmembrane region" description="Helical" evidence="6">
    <location>
        <begin position="94"/>
        <end position="114"/>
    </location>
</feature>
<dbReference type="SUPFAM" id="SSF52540">
    <property type="entry name" value="P-loop containing nucleoside triphosphate hydrolases"/>
    <property type="match status" value="1"/>
</dbReference>
<feature type="transmembrane region" description="Helical" evidence="6">
    <location>
        <begin position="258"/>
        <end position="279"/>
    </location>
</feature>
<feature type="transmembrane region" description="Helical" evidence="6">
    <location>
        <begin position="189"/>
        <end position="208"/>
    </location>
</feature>
<dbReference type="AlphaFoldDB" id="A0A915DWI0"/>
<evidence type="ECO:0000259" key="7">
    <source>
        <dbReference type="Pfam" id="PF22594"/>
    </source>
</evidence>
<dbReference type="SUPFAM" id="SSF103473">
    <property type="entry name" value="MFS general substrate transporter"/>
    <property type="match status" value="1"/>
</dbReference>
<dbReference type="Gene3D" id="2.40.30.10">
    <property type="entry name" value="Translation factors"/>
    <property type="match status" value="2"/>
</dbReference>
<dbReference type="InterPro" id="IPR009001">
    <property type="entry name" value="Transl_elong_EF1A/Init_IF2_C"/>
</dbReference>
<sequence length="713" mass="79126">MNHINNNNNNLQAIGASSHNLCTPTLLEAHRRRRSSTRSFFDEEKKCMICREPSACSTAVVALTQMANNSRMNTKYLNSHPIVLRHYRSYPHRWFVLATVCLLALSNATQWISFAPLHDATTAFYCNKKKGPIFNYRLHRTHNHTTATQSNASSEECDVEYWTSQIFQIVGVLTGVFGMFVTDRYGIRVSCFCGSILNFLGAIIRVISSVPQIPTSFRLPILYTGQTIAATSQPFFLCLSPKVAEYWFAENQRALANALSFIANPFGVVIGSVAPVLFVSKTPTSGDSHEILLLNTSLLLLATLVVGMSFFVRSSRPPTPPSASSDCEHKPTFFEGCPYCSEKLSAFCSHKSMGKEMTHINIVVIGHVDSGKSTTTGHLIYKCGGIDKRTIEKFEKEAQEMGKGSFKVLLRPTALYWLWVVELLIVACNKMDTTEPPFSEARYTEVMTEVSNFIKKIGYNPKAVPFVPISGFNGDNMLEVSPNMTWFKGWTIERKEGNASGKTLLDSLDAMTPPSRPTDKALRLHCRTSTRLEELELCRWVGISTEVKSVEMHHESLTEALPGGNVGFNVKNIFVKDIRHGSVASDSKRDPAKVIIVNHPRQIAAGYTPVLDCHTVHIACKFSELEEKVHRRSGKKVEDAPKFLKSGDAGIVELIPTKPMCLEAFTDYPPLGRFAVRDMRQTVAVGVIQAVDKTEATGKATKPAQKAVAAKKK</sequence>
<dbReference type="Pfam" id="PF22594">
    <property type="entry name" value="GTP-eEF1A_C"/>
    <property type="match status" value="1"/>
</dbReference>
<keyword evidence="6" id="KW-0812">Transmembrane</keyword>
<dbReference type="GO" id="GO:0003746">
    <property type="term" value="F:translation elongation factor activity"/>
    <property type="evidence" value="ECO:0007669"/>
    <property type="project" value="UniProtKB-KW"/>
</dbReference>
<dbReference type="GO" id="GO:0003924">
    <property type="term" value="F:GTPase activity"/>
    <property type="evidence" value="ECO:0007669"/>
    <property type="project" value="InterPro"/>
</dbReference>
<dbReference type="InterPro" id="IPR009000">
    <property type="entry name" value="Transl_B-barrel_sf"/>
</dbReference>
<dbReference type="InterPro" id="IPR050100">
    <property type="entry name" value="TRAFAC_GTPase_members"/>
</dbReference>
<feature type="domain" description="GTP-eEF1A C-terminal" evidence="7">
    <location>
        <begin position="592"/>
        <end position="689"/>
    </location>
</feature>
<dbReference type="InterPro" id="IPR027417">
    <property type="entry name" value="P-loop_NTPase"/>
</dbReference>
<name>A0A915DWI0_9BILA</name>
<dbReference type="InterPro" id="IPR054696">
    <property type="entry name" value="GTP-eEF1A_C"/>
</dbReference>
<dbReference type="Pfam" id="PF07690">
    <property type="entry name" value="MFS_1"/>
    <property type="match status" value="1"/>
</dbReference>
<evidence type="ECO:0000256" key="1">
    <source>
        <dbReference type="ARBA" id="ARBA00007249"/>
    </source>
</evidence>
<dbReference type="InterPro" id="IPR036259">
    <property type="entry name" value="MFS_trans_sf"/>
</dbReference>
<dbReference type="Proteomes" id="UP000887574">
    <property type="component" value="Unplaced"/>
</dbReference>
<keyword evidence="5" id="KW-0342">GTP-binding</keyword>
<evidence type="ECO:0000256" key="6">
    <source>
        <dbReference type="SAM" id="Phobius"/>
    </source>
</evidence>
<evidence type="ECO:0000256" key="3">
    <source>
        <dbReference type="ARBA" id="ARBA00022768"/>
    </source>
</evidence>